<evidence type="ECO:0000313" key="1">
    <source>
        <dbReference type="EMBL" id="WMW80642.1"/>
    </source>
</evidence>
<evidence type="ECO:0000313" key="2">
    <source>
        <dbReference type="Proteomes" id="UP001181355"/>
    </source>
</evidence>
<gene>
    <name evidence="1" type="ORF">RF679_18690</name>
</gene>
<sequence length="257" mass="29107">MQTAPPLPLFNPQASVSVQVIPDLGAMSAVAGKGKQEVCVVVDDFLLNPEEVVEHARRQRQQFRYDVDNYFPGVEMDMGRTFALQMEQYFMLHLRSHFQVRRNLGCACRMSMTTLSAAELKPLQRLCHRDAEVLPLGMGIAASVVYLFTDASLGGTSFFRPRGPLDETRRFLQRAEHADHTWLNDELQQAPAYCYQSNPRFALTHTVEAKWNRAIFYEGTVFHAAHISDPTRLSAEVDHARLCLNAFFRFKKQAGAA</sequence>
<dbReference type="RefSeq" id="WP_309482134.1">
    <property type="nucleotide sequence ID" value="NZ_CP133720.1"/>
</dbReference>
<organism evidence="1 2">
    <name type="scientific">Undibacterium cyanobacteriorum</name>
    <dbReference type="NCBI Taxonomy" id="3073561"/>
    <lineage>
        <taxon>Bacteria</taxon>
        <taxon>Pseudomonadati</taxon>
        <taxon>Pseudomonadota</taxon>
        <taxon>Betaproteobacteria</taxon>
        <taxon>Burkholderiales</taxon>
        <taxon>Oxalobacteraceae</taxon>
        <taxon>Undibacterium</taxon>
    </lineage>
</organism>
<dbReference type="Proteomes" id="UP001181355">
    <property type="component" value="Chromosome"/>
</dbReference>
<protein>
    <submittedName>
        <fullName evidence="1">DUF6445 family protein</fullName>
    </submittedName>
</protein>
<proteinExistence type="predicted"/>
<reference evidence="1" key="1">
    <citation type="submission" date="2023-09" db="EMBL/GenBank/DDBJ databases">
        <title>Undibacterium sp. 20NA77.5 isolated from freshwater.</title>
        <authorList>
            <person name="Le V."/>
            <person name="Ko S.-R."/>
            <person name="Ahn C.-Y."/>
            <person name="Oh H.-M."/>
        </authorList>
    </citation>
    <scope>NUCLEOTIDE SEQUENCE</scope>
    <source>
        <strain evidence="1">20NA77.5</strain>
    </source>
</reference>
<dbReference type="Pfam" id="PF20043">
    <property type="entry name" value="DUF6445"/>
    <property type="match status" value="1"/>
</dbReference>
<dbReference type="EMBL" id="CP133720">
    <property type="protein sequence ID" value="WMW80642.1"/>
    <property type="molecule type" value="Genomic_DNA"/>
</dbReference>
<dbReference type="InterPro" id="IPR045617">
    <property type="entry name" value="DUF6445"/>
</dbReference>
<name>A0ABY9RHH8_9BURK</name>
<accession>A0ABY9RHH8</accession>
<keyword evidence="2" id="KW-1185">Reference proteome</keyword>